<dbReference type="FunFam" id="3.90.1150.10:FF:000247">
    <property type="entry name" value="Sphingosine phosphate lyase, putative"/>
    <property type="match status" value="1"/>
</dbReference>
<reference evidence="18 19" key="1">
    <citation type="journal article" date="2021" name="BMC Biol.">
        <title>Horizontally acquired antibacterial genes associated with adaptive radiation of ladybird beetles.</title>
        <authorList>
            <person name="Li H.S."/>
            <person name="Tang X.F."/>
            <person name="Huang Y.H."/>
            <person name="Xu Z.Y."/>
            <person name="Chen M.L."/>
            <person name="Du X.Y."/>
            <person name="Qiu B.Y."/>
            <person name="Chen P.T."/>
            <person name="Zhang W."/>
            <person name="Slipinski A."/>
            <person name="Escalona H.E."/>
            <person name="Waterhouse R.M."/>
            <person name="Zwick A."/>
            <person name="Pang H."/>
        </authorList>
    </citation>
    <scope>NUCLEOTIDE SEQUENCE [LARGE SCALE GENOMIC DNA]</scope>
    <source>
        <strain evidence="18">SYSU2018</strain>
    </source>
</reference>
<dbReference type="InterPro" id="IPR015424">
    <property type="entry name" value="PyrdxlP-dep_Trfase"/>
</dbReference>
<evidence type="ECO:0000256" key="16">
    <source>
        <dbReference type="PIRSR" id="PIRSR602129-50"/>
    </source>
</evidence>
<dbReference type="FunFam" id="6.10.140.2150:FF:000001">
    <property type="entry name" value="Sphingosine-1-phosphate lyase 1"/>
    <property type="match status" value="1"/>
</dbReference>
<dbReference type="EMBL" id="JABFTP020000103">
    <property type="protein sequence ID" value="KAL3278256.1"/>
    <property type="molecule type" value="Genomic_DNA"/>
</dbReference>
<dbReference type="PANTHER" id="PTHR42735">
    <property type="match status" value="1"/>
</dbReference>
<evidence type="ECO:0000313" key="18">
    <source>
        <dbReference type="EMBL" id="KAL3278256.1"/>
    </source>
</evidence>
<dbReference type="Gene3D" id="3.90.1150.10">
    <property type="entry name" value="Aspartate Aminotransferase, domain 1"/>
    <property type="match status" value="1"/>
</dbReference>
<proteinExistence type="inferred from homology"/>
<evidence type="ECO:0000313" key="19">
    <source>
        <dbReference type="Proteomes" id="UP001516400"/>
    </source>
</evidence>
<keyword evidence="10" id="KW-0443">Lipid metabolism</keyword>
<evidence type="ECO:0000256" key="17">
    <source>
        <dbReference type="RuleBase" id="RU000382"/>
    </source>
</evidence>
<keyword evidence="12 17" id="KW-0456">Lyase</keyword>
<evidence type="ECO:0000256" key="15">
    <source>
        <dbReference type="ARBA" id="ARBA00042568"/>
    </source>
</evidence>
<dbReference type="GO" id="GO:0006665">
    <property type="term" value="P:sphingolipid metabolic process"/>
    <property type="evidence" value="ECO:0007669"/>
    <property type="project" value="UniProtKB-KW"/>
</dbReference>
<dbReference type="Proteomes" id="UP001516400">
    <property type="component" value="Unassembled WGS sequence"/>
</dbReference>
<protein>
    <recommendedName>
        <fullName evidence="14">sphinganine-1-phosphate aldolase</fullName>
        <ecNumber evidence="14">4.1.2.27</ecNumber>
    </recommendedName>
    <alternativeName>
        <fullName evidence="15">Sphingosine-1-phosphate aldolase</fullName>
    </alternativeName>
</protein>
<dbReference type="Gene3D" id="6.10.140.2150">
    <property type="match status" value="1"/>
</dbReference>
<dbReference type="InterPro" id="IPR002129">
    <property type="entry name" value="PyrdxlP-dep_de-COase"/>
</dbReference>
<dbReference type="PANTHER" id="PTHR42735:SF6">
    <property type="entry name" value="SPHINGOSINE-1-PHOSPHATE LYASE 1"/>
    <property type="match status" value="1"/>
</dbReference>
<dbReference type="SUPFAM" id="SSF53383">
    <property type="entry name" value="PLP-dependent transferases"/>
    <property type="match status" value="1"/>
</dbReference>
<evidence type="ECO:0000256" key="6">
    <source>
        <dbReference type="ARBA" id="ARBA00022824"/>
    </source>
</evidence>
<dbReference type="GO" id="GO:0005789">
    <property type="term" value="C:endoplasmic reticulum membrane"/>
    <property type="evidence" value="ECO:0007669"/>
    <property type="project" value="UniProtKB-SubCell"/>
</dbReference>
<evidence type="ECO:0000256" key="4">
    <source>
        <dbReference type="ARBA" id="ARBA00004991"/>
    </source>
</evidence>
<organism evidence="18 19">
    <name type="scientific">Cryptolaemus montrouzieri</name>
    <dbReference type="NCBI Taxonomy" id="559131"/>
    <lineage>
        <taxon>Eukaryota</taxon>
        <taxon>Metazoa</taxon>
        <taxon>Ecdysozoa</taxon>
        <taxon>Arthropoda</taxon>
        <taxon>Hexapoda</taxon>
        <taxon>Insecta</taxon>
        <taxon>Pterygota</taxon>
        <taxon>Neoptera</taxon>
        <taxon>Endopterygota</taxon>
        <taxon>Coleoptera</taxon>
        <taxon>Polyphaga</taxon>
        <taxon>Cucujiformia</taxon>
        <taxon>Coccinelloidea</taxon>
        <taxon>Coccinellidae</taxon>
        <taxon>Scymninae</taxon>
        <taxon>Scymnini</taxon>
        <taxon>Cryptolaemus</taxon>
    </lineage>
</organism>
<feature type="modified residue" description="N6-(pyridoxal phosphate)lysine" evidence="16">
    <location>
        <position position="341"/>
    </location>
</feature>
<evidence type="ECO:0000256" key="3">
    <source>
        <dbReference type="ARBA" id="ARBA00004760"/>
    </source>
</evidence>
<evidence type="ECO:0000256" key="8">
    <source>
        <dbReference type="ARBA" id="ARBA00022919"/>
    </source>
</evidence>
<dbReference type="InterPro" id="IPR015422">
    <property type="entry name" value="PyrdxlP-dep_Trfase_small"/>
</dbReference>
<comment type="pathway">
    <text evidence="4">Sphingolipid metabolism.</text>
</comment>
<evidence type="ECO:0000256" key="7">
    <source>
        <dbReference type="ARBA" id="ARBA00022898"/>
    </source>
</evidence>
<accession>A0ABD2NHI6</accession>
<sequence length="560" mass="63282">MDIVKVPLNQARSGINHFFSGKEPWQIVTVTTSSVLFLSWFYSFVFHDDESLLDRGKRTFFALMKHIPSIRKELESTKKEVLEAFENEQWERTKSLSYLRVLPKQGLKNEQIIRLVEENLNLGHYNWKEGHVSGVVYYCSTEWQQLITKVYEKTFLTNPLHSDIFPGVCKIETEIIQIVANLFHGTEDACGSVTSGGTESILMAIKTWRDYMRKTRGIKKPEMVLPRTIHSAFDKAAQYFCIKVKYIPVDPNTFKVDLKAMERAISKNTIMLGGSVPNFPYGTMDDIKAISELGLKYDIPVHVDSCLGGFLTVFMDQAGYDLPVSDFRLPGVCSISADTHKYGFTPKGSSVVLYKDKKYRHYQYTVTTDWPGGVYGSPTVSGSRSGANIATCWAALLHFGSEGYIQATKDIIQTARYIESELRKIDGLYIFGEPVTSVIAFGSKVFEIYRLATDLGKRGWNLNALQFPSGVHFAITHVHTQPGVADRFLKDVKAITAKLMEKPEKPTEGVLAYYGAAQTIPDRSIVGEFINYYIDAMYYIPDEKKQKTFLDSNGINSELN</sequence>
<evidence type="ECO:0000256" key="2">
    <source>
        <dbReference type="ARBA" id="ARBA00004389"/>
    </source>
</evidence>
<dbReference type="AlphaFoldDB" id="A0ABD2NHI6"/>
<keyword evidence="7 16" id="KW-0663">Pyridoxal phosphate</keyword>
<dbReference type="Gene3D" id="3.40.640.10">
    <property type="entry name" value="Type I PLP-dependent aspartate aminotransferase-like (Major domain)"/>
    <property type="match status" value="1"/>
</dbReference>
<evidence type="ECO:0000256" key="1">
    <source>
        <dbReference type="ARBA" id="ARBA00001933"/>
    </source>
</evidence>
<evidence type="ECO:0000256" key="12">
    <source>
        <dbReference type="ARBA" id="ARBA00023239"/>
    </source>
</evidence>
<dbReference type="FunFam" id="3.40.640.10:FF:000020">
    <property type="entry name" value="sphingosine-1-phosphate lyase 1"/>
    <property type="match status" value="1"/>
</dbReference>
<dbReference type="EC" id="4.1.2.27" evidence="14"/>
<keyword evidence="9" id="KW-1133">Transmembrane helix</keyword>
<dbReference type="InterPro" id="IPR015421">
    <property type="entry name" value="PyrdxlP-dep_Trfase_major"/>
</dbReference>
<evidence type="ECO:0000256" key="10">
    <source>
        <dbReference type="ARBA" id="ARBA00023098"/>
    </source>
</evidence>
<evidence type="ECO:0000256" key="14">
    <source>
        <dbReference type="ARBA" id="ARBA00038965"/>
    </source>
</evidence>
<dbReference type="Pfam" id="PF00282">
    <property type="entry name" value="Pyridoxal_deC"/>
    <property type="match status" value="1"/>
</dbReference>
<evidence type="ECO:0000256" key="9">
    <source>
        <dbReference type="ARBA" id="ARBA00022989"/>
    </source>
</evidence>
<evidence type="ECO:0000256" key="13">
    <source>
        <dbReference type="ARBA" id="ARBA00038302"/>
    </source>
</evidence>
<dbReference type="GO" id="GO:0008117">
    <property type="term" value="F:sphinganine-1-phosphate aldolase activity"/>
    <property type="evidence" value="ECO:0007669"/>
    <property type="project" value="UniProtKB-EC"/>
</dbReference>
<keyword evidence="11" id="KW-0472">Membrane</keyword>
<evidence type="ECO:0000256" key="5">
    <source>
        <dbReference type="ARBA" id="ARBA00022692"/>
    </source>
</evidence>
<gene>
    <name evidence="18" type="ORF">HHI36_013593</name>
</gene>
<keyword evidence="5" id="KW-0812">Transmembrane</keyword>
<keyword evidence="19" id="KW-1185">Reference proteome</keyword>
<comment type="caution">
    <text evidence="18">The sequence shown here is derived from an EMBL/GenBank/DDBJ whole genome shotgun (WGS) entry which is preliminary data.</text>
</comment>
<comment type="pathway">
    <text evidence="3">Lipid metabolism; sphingolipid metabolism.</text>
</comment>
<name>A0ABD2NHI6_9CUCU</name>
<keyword evidence="8" id="KW-0746">Sphingolipid metabolism</keyword>
<comment type="subcellular location">
    <subcellularLocation>
        <location evidence="2">Endoplasmic reticulum membrane</location>
        <topology evidence="2">Single-pass membrane protein</topology>
    </subcellularLocation>
</comment>
<keyword evidence="6" id="KW-0256">Endoplasmic reticulum</keyword>
<evidence type="ECO:0000256" key="11">
    <source>
        <dbReference type="ARBA" id="ARBA00023136"/>
    </source>
</evidence>
<comment type="cofactor">
    <cofactor evidence="1 16 17">
        <name>pyridoxal 5'-phosphate</name>
        <dbReference type="ChEBI" id="CHEBI:597326"/>
    </cofactor>
</comment>
<dbReference type="InterPro" id="IPR050477">
    <property type="entry name" value="GrpII_AminoAcid_Decarb"/>
</dbReference>
<comment type="similarity">
    <text evidence="13">Belongs to the group II decarboxylase family. Sphingosine-1-phosphate lyase subfamily.</text>
</comment>